<evidence type="ECO:0000313" key="3">
    <source>
        <dbReference type="Proteomes" id="UP000285120"/>
    </source>
</evidence>
<dbReference type="AlphaFoldDB" id="A0A419UWW8"/>
<keyword evidence="1" id="KW-0472">Membrane</keyword>
<organism evidence="2 3">
    <name type="scientific">Sinobaca qinghaiensis</name>
    <dbReference type="NCBI Taxonomy" id="342944"/>
    <lineage>
        <taxon>Bacteria</taxon>
        <taxon>Bacillati</taxon>
        <taxon>Bacillota</taxon>
        <taxon>Bacilli</taxon>
        <taxon>Bacillales</taxon>
        <taxon>Sporolactobacillaceae</taxon>
        <taxon>Sinobaca</taxon>
    </lineage>
</organism>
<reference evidence="2 3" key="1">
    <citation type="submission" date="2018-09" db="EMBL/GenBank/DDBJ databases">
        <title>Genomic Encyclopedia of Archaeal and Bacterial Type Strains, Phase II (KMG-II): from individual species to whole genera.</title>
        <authorList>
            <person name="Goeker M."/>
        </authorList>
    </citation>
    <scope>NUCLEOTIDE SEQUENCE [LARGE SCALE GENOMIC DNA]</scope>
    <source>
        <strain evidence="2 3">DSM 17008</strain>
    </source>
</reference>
<feature type="transmembrane region" description="Helical" evidence="1">
    <location>
        <begin position="7"/>
        <end position="28"/>
    </location>
</feature>
<comment type="caution">
    <text evidence="2">The sequence shown here is derived from an EMBL/GenBank/DDBJ whole genome shotgun (WGS) entry which is preliminary data.</text>
</comment>
<evidence type="ECO:0000256" key="1">
    <source>
        <dbReference type="SAM" id="Phobius"/>
    </source>
</evidence>
<dbReference type="EMBL" id="RAPK01000011">
    <property type="protein sequence ID" value="RKD69638.1"/>
    <property type="molecule type" value="Genomic_DNA"/>
</dbReference>
<feature type="transmembrane region" description="Helical" evidence="1">
    <location>
        <begin position="74"/>
        <end position="92"/>
    </location>
</feature>
<sequence length="96" mass="10461">MKPVELILGAVTVLLFIISFISGISRLFFSNLTFFFSSGSFLISGGCLLILLAWNRRTQTKSNKHTNSSLVSKAIGYGLGGIIVAYGVLIVYRDVQ</sequence>
<accession>A0A419UWW8</accession>
<name>A0A419UWW8_9BACL</name>
<protein>
    <submittedName>
        <fullName evidence="2">Uncharacterized protein</fullName>
    </submittedName>
</protein>
<dbReference type="RefSeq" id="WP_120194197.1">
    <property type="nucleotide sequence ID" value="NZ_RAPK01000011.1"/>
</dbReference>
<evidence type="ECO:0000313" key="2">
    <source>
        <dbReference type="EMBL" id="RKD69638.1"/>
    </source>
</evidence>
<keyword evidence="3" id="KW-1185">Reference proteome</keyword>
<keyword evidence="1" id="KW-0812">Transmembrane</keyword>
<feature type="transmembrane region" description="Helical" evidence="1">
    <location>
        <begin position="34"/>
        <end position="54"/>
    </location>
</feature>
<gene>
    <name evidence="2" type="ORF">ATL39_3063</name>
</gene>
<proteinExistence type="predicted"/>
<keyword evidence="1" id="KW-1133">Transmembrane helix</keyword>
<dbReference type="Proteomes" id="UP000285120">
    <property type="component" value="Unassembled WGS sequence"/>
</dbReference>